<keyword evidence="2" id="KW-0067">ATP-binding</keyword>
<organism evidence="2 3">
    <name type="scientific">candidate division TA06 bacterium</name>
    <dbReference type="NCBI Taxonomy" id="2250710"/>
    <lineage>
        <taxon>Bacteria</taxon>
        <taxon>Bacteria division TA06</taxon>
    </lineage>
</organism>
<keyword evidence="2" id="KW-0547">Nucleotide-binding</keyword>
<keyword evidence="2" id="KW-0378">Hydrolase</keyword>
<dbReference type="InterPro" id="IPR007694">
    <property type="entry name" value="DNA_helicase_DnaB-like_C"/>
</dbReference>
<keyword evidence="2" id="KW-0347">Helicase</keyword>
<dbReference type="EMBL" id="QNBC01000015">
    <property type="protein sequence ID" value="RKX67613.1"/>
    <property type="molecule type" value="Genomic_DNA"/>
</dbReference>
<dbReference type="PANTHER" id="PTHR30153:SF2">
    <property type="entry name" value="REPLICATIVE DNA HELICASE"/>
    <property type="match status" value="1"/>
</dbReference>
<proteinExistence type="predicted"/>
<dbReference type="GO" id="GO:0005829">
    <property type="term" value="C:cytosol"/>
    <property type="evidence" value="ECO:0007669"/>
    <property type="project" value="TreeGrafter"/>
</dbReference>
<reference evidence="2 3" key="1">
    <citation type="submission" date="2018-06" db="EMBL/GenBank/DDBJ databases">
        <title>Extensive metabolic versatility and redundancy in microbially diverse, dynamic hydrothermal sediments.</title>
        <authorList>
            <person name="Dombrowski N."/>
            <person name="Teske A."/>
            <person name="Baker B.J."/>
        </authorList>
    </citation>
    <scope>NUCLEOTIDE SEQUENCE [LARGE SCALE GENOMIC DNA]</scope>
    <source>
        <strain evidence="2">B35_G9</strain>
    </source>
</reference>
<accession>A0A660SAB6</accession>
<feature type="non-terminal residue" evidence="2">
    <location>
        <position position="1"/>
    </location>
</feature>
<evidence type="ECO:0000313" key="2">
    <source>
        <dbReference type="EMBL" id="RKX67613.1"/>
    </source>
</evidence>
<evidence type="ECO:0000313" key="3">
    <source>
        <dbReference type="Proteomes" id="UP000282321"/>
    </source>
</evidence>
<dbReference type="CDD" id="cd00984">
    <property type="entry name" value="DnaB_C"/>
    <property type="match status" value="1"/>
</dbReference>
<dbReference type="InterPro" id="IPR027417">
    <property type="entry name" value="P-loop_NTPase"/>
</dbReference>
<dbReference type="GO" id="GO:0003678">
    <property type="term" value="F:DNA helicase activity"/>
    <property type="evidence" value="ECO:0007669"/>
    <property type="project" value="InterPro"/>
</dbReference>
<evidence type="ECO:0000259" key="1">
    <source>
        <dbReference type="PROSITE" id="PS51199"/>
    </source>
</evidence>
<dbReference type="Gene3D" id="3.40.50.300">
    <property type="entry name" value="P-loop containing nucleotide triphosphate hydrolases"/>
    <property type="match status" value="1"/>
</dbReference>
<dbReference type="AlphaFoldDB" id="A0A660SAB6"/>
<feature type="domain" description="SF4 helicase" evidence="1">
    <location>
        <begin position="1"/>
        <end position="212"/>
    </location>
</feature>
<sequence length="215" mass="24379">PMAFFSLEMPNRSLVWRMLCIRSGVDASRIRSGIVTRSDYQGIVIAAGELDKAQIFIDDSSSLNEIELRARARRLQKEHDIKIIFIDYLQLMSSSRRYDSKNTEVSEISRSLKSLAKELNIPVVALSQLSRAPMQRQTKEPILSDLRESGAIEQDADVVLFVHRPAFIDKNTEEDKNLAKIIIGKQRNGPVGTVRLVFDGKSTRFADFTDEIIRP</sequence>
<dbReference type="SUPFAM" id="SSF52540">
    <property type="entry name" value="P-loop containing nucleoside triphosphate hydrolases"/>
    <property type="match status" value="1"/>
</dbReference>
<gene>
    <name evidence="2" type="ORF">DRP44_01930</name>
</gene>
<dbReference type="Pfam" id="PF03796">
    <property type="entry name" value="DnaB_C"/>
    <property type="match status" value="1"/>
</dbReference>
<dbReference type="PROSITE" id="PS51199">
    <property type="entry name" value="SF4_HELICASE"/>
    <property type="match status" value="1"/>
</dbReference>
<protein>
    <submittedName>
        <fullName evidence="2">Replicative DNA helicase</fullName>
    </submittedName>
</protein>
<dbReference type="GO" id="GO:0006260">
    <property type="term" value="P:DNA replication"/>
    <property type="evidence" value="ECO:0007669"/>
    <property type="project" value="InterPro"/>
</dbReference>
<dbReference type="PANTHER" id="PTHR30153">
    <property type="entry name" value="REPLICATIVE DNA HELICASE DNAB"/>
    <property type="match status" value="1"/>
</dbReference>
<comment type="caution">
    <text evidence="2">The sequence shown here is derived from an EMBL/GenBank/DDBJ whole genome shotgun (WGS) entry which is preliminary data.</text>
</comment>
<name>A0A660SAB6_UNCT6</name>
<dbReference type="Proteomes" id="UP000282321">
    <property type="component" value="Unassembled WGS sequence"/>
</dbReference>
<dbReference type="GO" id="GO:0005524">
    <property type="term" value="F:ATP binding"/>
    <property type="evidence" value="ECO:0007669"/>
    <property type="project" value="InterPro"/>
</dbReference>